<evidence type="ECO:0000256" key="3">
    <source>
        <dbReference type="ARBA" id="ARBA00022801"/>
    </source>
</evidence>
<dbReference type="EMBL" id="JARBDR010000328">
    <property type="protein sequence ID" value="KAJ8316469.1"/>
    <property type="molecule type" value="Genomic_DNA"/>
</dbReference>
<feature type="non-terminal residue" evidence="5">
    <location>
        <position position="459"/>
    </location>
</feature>
<dbReference type="Gene3D" id="3.90.320.10">
    <property type="match status" value="1"/>
</dbReference>
<dbReference type="InterPro" id="IPR011604">
    <property type="entry name" value="PDDEXK-like_dom_sf"/>
</dbReference>
<dbReference type="Proteomes" id="UP001217089">
    <property type="component" value="Unassembled WGS sequence"/>
</dbReference>
<dbReference type="InterPro" id="IPR034720">
    <property type="entry name" value="Viral_alk_exo"/>
</dbReference>
<evidence type="ECO:0000256" key="2">
    <source>
        <dbReference type="ARBA" id="ARBA00022759"/>
    </source>
</evidence>
<evidence type="ECO:0000256" key="1">
    <source>
        <dbReference type="ARBA" id="ARBA00022722"/>
    </source>
</evidence>
<keyword evidence="2" id="KW-0255">Endonuclease</keyword>
<accession>A0ABQ9FGR4</accession>
<evidence type="ECO:0000313" key="6">
    <source>
        <dbReference type="Proteomes" id="UP001217089"/>
    </source>
</evidence>
<organism evidence="5 6">
    <name type="scientific">Tegillarca granosa</name>
    <name type="common">Malaysian cockle</name>
    <name type="synonym">Anadara granosa</name>
    <dbReference type="NCBI Taxonomy" id="220873"/>
    <lineage>
        <taxon>Eukaryota</taxon>
        <taxon>Metazoa</taxon>
        <taxon>Spiralia</taxon>
        <taxon>Lophotrochozoa</taxon>
        <taxon>Mollusca</taxon>
        <taxon>Bivalvia</taxon>
        <taxon>Autobranchia</taxon>
        <taxon>Pteriomorphia</taxon>
        <taxon>Arcoida</taxon>
        <taxon>Arcoidea</taxon>
        <taxon>Arcidae</taxon>
        <taxon>Tegillarca</taxon>
    </lineage>
</organism>
<dbReference type="InterPro" id="IPR011335">
    <property type="entry name" value="Restrct_endonuc-II-like"/>
</dbReference>
<keyword evidence="4" id="KW-0269">Exonuclease</keyword>
<dbReference type="PANTHER" id="PTHR47526">
    <property type="entry name" value="ATP-DEPENDENT DNA HELICASE"/>
    <property type="match status" value="1"/>
</dbReference>
<dbReference type="PANTHER" id="PTHR47526:SF3">
    <property type="entry name" value="PHD-TYPE DOMAIN-CONTAINING PROTEIN"/>
    <property type="match status" value="1"/>
</dbReference>
<evidence type="ECO:0000256" key="4">
    <source>
        <dbReference type="ARBA" id="ARBA00022839"/>
    </source>
</evidence>
<gene>
    <name evidence="5" type="ORF">KUTeg_006483</name>
</gene>
<dbReference type="Pfam" id="PF01771">
    <property type="entry name" value="Viral_alk_exo"/>
    <property type="match status" value="1"/>
</dbReference>
<dbReference type="SUPFAM" id="SSF52980">
    <property type="entry name" value="Restriction endonuclease-like"/>
    <property type="match status" value="1"/>
</dbReference>
<evidence type="ECO:0000313" key="5">
    <source>
        <dbReference type="EMBL" id="KAJ8316469.1"/>
    </source>
</evidence>
<evidence type="ECO:0008006" key="7">
    <source>
        <dbReference type="Google" id="ProtNLM"/>
    </source>
</evidence>
<keyword evidence="6" id="KW-1185">Reference proteome</keyword>
<keyword evidence="1" id="KW-0540">Nuclease</keyword>
<name>A0ABQ9FGR4_TEGGR</name>
<protein>
    <recommendedName>
        <fullName evidence="7">SWIM-type domain-containing protein</fullName>
    </recommendedName>
</protein>
<keyword evidence="3" id="KW-0378">Hydrolase</keyword>
<comment type="caution">
    <text evidence="5">The sequence shown here is derived from an EMBL/GenBank/DDBJ whole genome shotgun (WGS) entry which is preliminary data.</text>
</comment>
<proteinExistence type="predicted"/>
<reference evidence="5 6" key="1">
    <citation type="submission" date="2022-12" db="EMBL/GenBank/DDBJ databases">
        <title>Chromosome-level genome of Tegillarca granosa.</title>
        <authorList>
            <person name="Kim J."/>
        </authorList>
    </citation>
    <scope>NUCLEOTIDE SEQUENCE [LARGE SCALE GENOMIC DNA]</scope>
    <source>
        <strain evidence="5">Teg-2019</strain>
        <tissue evidence="5">Adductor muscle</tissue>
    </source>
</reference>
<sequence>MADREILNVIPPVVLQEDCKLLQAVVPLIPGKENAPPYNCPVYISIPHPGLDIENVSFDMIYQFMIDRKRQTADTGNVSVNSFKALDRAVSHFQAGDVSEVMAAEVTYFIYHIVYVCETRTHYRLSFNVSIECGIMYVKARVKASMKKKQYTAWICFLNGRPIHAYCQCPIGLAQCCSHVGSILFFLNDYTRQKSQIDMQLPCTSKPAAWKKPRKMNLDPKPINQLEFKKPKLSAAEPKPSSFEFDPRHTNDKNFKPDYYQQKLMELKKIFPKTDCTIIVMSGMGQLGMSHLCQIYEDTPPVASIQEVETLIDPIDMEINMMIHSATNRPPQQIGQDLVEAIEKRTREQRNCSLWLDLHKGRLTSSRFGDIMSSGECPKSLVSEIVNGSSLFGHTITVKKCGLFLIPYAPYIGASCDGIVTDTSLPKDVQRGVLEIKCPFSSLNSLLLFTGYDAVIHIP</sequence>